<dbReference type="PANTHER" id="PTHR33050:SF7">
    <property type="entry name" value="RIBONUCLEASE H"/>
    <property type="match status" value="1"/>
</dbReference>
<evidence type="ECO:0000313" key="5">
    <source>
        <dbReference type="Proteomes" id="UP001063166"/>
    </source>
</evidence>
<evidence type="ECO:0000313" key="3">
    <source>
        <dbReference type="EMBL" id="GLB45751.1"/>
    </source>
</evidence>
<dbReference type="OrthoDB" id="198652at2759"/>
<evidence type="ECO:0000256" key="1">
    <source>
        <dbReference type="SAM" id="MobiDB-lite"/>
    </source>
</evidence>
<dbReference type="EMBL" id="BRPK01000027">
    <property type="protein sequence ID" value="GLB45751.1"/>
    <property type="molecule type" value="Genomic_DNA"/>
</dbReference>
<feature type="region of interest" description="Disordered" evidence="1">
    <location>
        <begin position="1"/>
        <end position="23"/>
    </location>
</feature>
<keyword evidence="5" id="KW-1185">Reference proteome</keyword>
<comment type="caution">
    <text evidence="3">The sequence shown here is derived from an EMBL/GenBank/DDBJ whole genome shotgun (WGS) entry which is preliminary data.</text>
</comment>
<evidence type="ECO:0000313" key="4">
    <source>
        <dbReference type="EMBL" id="GLB45868.1"/>
    </source>
</evidence>
<gene>
    <name evidence="2" type="ORF">LshimejAT787_1005800</name>
    <name evidence="3" type="ORF">LshimejAT787_2700210</name>
    <name evidence="4" type="ORF">LshimejAT787_3400080</name>
</gene>
<name>A0A9P3Q310_LYOSH</name>
<organism evidence="3 5">
    <name type="scientific">Lyophyllum shimeji</name>
    <name type="common">Hon-shimeji</name>
    <name type="synonym">Tricholoma shimeji</name>
    <dbReference type="NCBI Taxonomy" id="47721"/>
    <lineage>
        <taxon>Eukaryota</taxon>
        <taxon>Fungi</taxon>
        <taxon>Dikarya</taxon>
        <taxon>Basidiomycota</taxon>
        <taxon>Agaricomycotina</taxon>
        <taxon>Agaricomycetes</taxon>
        <taxon>Agaricomycetidae</taxon>
        <taxon>Agaricales</taxon>
        <taxon>Tricholomatineae</taxon>
        <taxon>Lyophyllaceae</taxon>
        <taxon>Lyophyllum</taxon>
    </lineage>
</organism>
<protein>
    <recommendedName>
        <fullName evidence="6">Reverse transcriptase domain-containing protein</fullName>
    </recommendedName>
</protein>
<evidence type="ECO:0000313" key="2">
    <source>
        <dbReference type="EMBL" id="GLB41980.1"/>
    </source>
</evidence>
<reference evidence="3" key="1">
    <citation type="submission" date="2022-07" db="EMBL/GenBank/DDBJ databases">
        <title>The genome of Lyophyllum shimeji provides insight into the initial evolution of ectomycorrhizal fungal genome.</title>
        <authorList>
            <person name="Kobayashi Y."/>
            <person name="Shibata T."/>
            <person name="Hirakawa H."/>
            <person name="Shigenobu S."/>
            <person name="Nishiyama T."/>
            <person name="Yamada A."/>
            <person name="Hasebe M."/>
            <person name="Kawaguchi M."/>
        </authorList>
    </citation>
    <scope>NUCLEOTIDE SEQUENCE</scope>
    <source>
        <strain evidence="3">AT787</strain>
    </source>
</reference>
<sequence length="539" mass="60298">MESRVTVAGGRENRPLNEPSVTDSIGRTALTVQEIADGGTSAGSAGRAPTRSPIAAEISKSDAIYGMRPKYLRYNVWDLENPSARTMADWSETATPLPYPPLQETDNTLAQQTLADHPELFKIVTPIKADVLEAMCADHPNQPFVKSVCRALRPEEAEFLRSQRDVEILKGRFSESFGPNLYDGMYSMPIHVVPKKSGEGLRLVTNQSAGEYSLNSMICHSDIAGMPLDNMRHLGDILLSIRKTSQRPLILFKSDVAEAYRLIPLHPLFQLKQVVTIDGERHVDRNNALGGRASLNNWGSVMSLVSWVAREVERILNTLVFNDDNFGVAEARLLELWDKLGIPHKASKQISDTPLLIIGILVDPNAMTMTLLTDKRVELVAEIRRFTYRDGRKSRHFRMKAWQCLTGWINWSFNVFPLLRPCLNNVYPRITEHADRPHARIWCNQAMCGDLDWAADHMERSSGIHLLHAQLWDPSEADFSIFCDASLTAMGFWYPCSCVGFTSDIPPGTPSDKIFFYEALCVASAILDAAESARCPVAW</sequence>
<dbReference type="InterPro" id="IPR052055">
    <property type="entry name" value="Hepadnavirus_pol/RT"/>
</dbReference>
<dbReference type="AlphaFoldDB" id="A0A9P3Q310"/>
<evidence type="ECO:0008006" key="6">
    <source>
        <dbReference type="Google" id="ProtNLM"/>
    </source>
</evidence>
<dbReference type="EMBL" id="BRPK01000010">
    <property type="protein sequence ID" value="GLB41980.1"/>
    <property type="molecule type" value="Genomic_DNA"/>
</dbReference>
<dbReference type="Proteomes" id="UP001063166">
    <property type="component" value="Unassembled WGS sequence"/>
</dbReference>
<dbReference type="PANTHER" id="PTHR33050">
    <property type="entry name" value="REVERSE TRANSCRIPTASE DOMAIN-CONTAINING PROTEIN"/>
    <property type="match status" value="1"/>
</dbReference>
<dbReference type="EMBL" id="BRPK01000034">
    <property type="protein sequence ID" value="GLB45868.1"/>
    <property type="molecule type" value="Genomic_DNA"/>
</dbReference>
<dbReference type="InterPro" id="IPR043502">
    <property type="entry name" value="DNA/RNA_pol_sf"/>
</dbReference>
<accession>A0A9P3Q310</accession>
<proteinExistence type="predicted"/>
<dbReference type="SUPFAM" id="SSF56672">
    <property type="entry name" value="DNA/RNA polymerases"/>
    <property type="match status" value="1"/>
</dbReference>